<proteinExistence type="predicted"/>
<comment type="caution">
    <text evidence="2">The sequence shown here is derived from an EMBL/GenBank/DDBJ whole genome shotgun (WGS) entry which is preliminary data.</text>
</comment>
<feature type="transmembrane region" description="Helical" evidence="1">
    <location>
        <begin position="7"/>
        <end position="26"/>
    </location>
</feature>
<keyword evidence="3" id="KW-1185">Reference proteome</keyword>
<accession>A0ABP3L4N4</accession>
<name>A0ABP3L4N4_9BACI</name>
<feature type="transmembrane region" description="Helical" evidence="1">
    <location>
        <begin position="173"/>
        <end position="195"/>
    </location>
</feature>
<organism evidence="2 3">
    <name type="scientific">Salinibacillus aidingensis</name>
    <dbReference type="NCBI Taxonomy" id="237684"/>
    <lineage>
        <taxon>Bacteria</taxon>
        <taxon>Bacillati</taxon>
        <taxon>Bacillota</taxon>
        <taxon>Bacilli</taxon>
        <taxon>Bacillales</taxon>
        <taxon>Bacillaceae</taxon>
        <taxon>Salinibacillus</taxon>
    </lineage>
</organism>
<feature type="transmembrane region" description="Helical" evidence="1">
    <location>
        <begin position="83"/>
        <end position="106"/>
    </location>
</feature>
<protein>
    <submittedName>
        <fullName evidence="2">Uncharacterized protein</fullName>
    </submittedName>
</protein>
<sequence>MYTYMRWGLSASITLYALLHFITYFYPSEFLLHIEAVSGLFLFVLAALLLSFTKFKLPLFLVGTGLIILILSDTSIIDGLRNGMILMRDIIGLLVIIPMISWVLNTEPYIESIMRASYRFINTSRKMYIGIASFTQVIAYFLLFGSIPMMYQFVNKMIGNHHGEPLERFKGTALVRSFALSTIWVVTIPSFIYAVEALDASLWLSIIQGFFISLCGLTVAVLFSYFEEKKYGVHLTEIINKEMKDTLHETPEYEQANKTGEFMILFITLFGSIFILHELWSVDLMVIVPLVVIVWTFAYFIVKKRTGKLADEAKTYFSKGVVNQSYQFSVMLGAGMMIYSLNQTGFEDAVIFGVEFIQESLPGMNFLYFLPFIVIILGFLGLGPLTVMVLVAGILQNISLPYPPEIIVLAITSGSVVSILISPLLMPNIILSGQNGMSGFKNGIQFNLAYAIVFYILVQIYIQTMVLIWF</sequence>
<feature type="transmembrane region" description="Helical" evidence="1">
    <location>
        <begin position="279"/>
        <end position="302"/>
    </location>
</feature>
<reference evidence="3" key="1">
    <citation type="journal article" date="2019" name="Int. J. Syst. Evol. Microbiol.">
        <title>The Global Catalogue of Microorganisms (GCM) 10K type strain sequencing project: providing services to taxonomists for standard genome sequencing and annotation.</title>
        <authorList>
            <consortium name="The Broad Institute Genomics Platform"/>
            <consortium name="The Broad Institute Genome Sequencing Center for Infectious Disease"/>
            <person name="Wu L."/>
            <person name="Ma J."/>
        </authorList>
    </citation>
    <scope>NUCLEOTIDE SEQUENCE [LARGE SCALE GENOMIC DNA]</scope>
    <source>
        <strain evidence="3">JCM 12389</strain>
    </source>
</reference>
<evidence type="ECO:0000313" key="2">
    <source>
        <dbReference type="EMBL" id="GAA0493307.1"/>
    </source>
</evidence>
<evidence type="ECO:0000313" key="3">
    <source>
        <dbReference type="Proteomes" id="UP001500880"/>
    </source>
</evidence>
<evidence type="ECO:0000256" key="1">
    <source>
        <dbReference type="SAM" id="Phobius"/>
    </source>
</evidence>
<feature type="transmembrane region" description="Helical" evidence="1">
    <location>
        <begin position="127"/>
        <end position="153"/>
    </location>
</feature>
<dbReference type="EMBL" id="BAAADO010000003">
    <property type="protein sequence ID" value="GAA0493307.1"/>
    <property type="molecule type" value="Genomic_DNA"/>
</dbReference>
<keyword evidence="1" id="KW-0812">Transmembrane</keyword>
<gene>
    <name evidence="2" type="ORF">GCM10008986_19740</name>
</gene>
<feature type="transmembrane region" description="Helical" evidence="1">
    <location>
        <begin position="447"/>
        <end position="469"/>
    </location>
</feature>
<feature type="transmembrane region" description="Helical" evidence="1">
    <location>
        <begin position="202"/>
        <end position="226"/>
    </location>
</feature>
<keyword evidence="1" id="KW-0472">Membrane</keyword>
<dbReference type="RefSeq" id="WP_343840241.1">
    <property type="nucleotide sequence ID" value="NZ_BAAADO010000003.1"/>
</dbReference>
<feature type="transmembrane region" description="Helical" evidence="1">
    <location>
        <begin position="32"/>
        <end position="52"/>
    </location>
</feature>
<feature type="transmembrane region" description="Helical" evidence="1">
    <location>
        <begin position="59"/>
        <end position="77"/>
    </location>
</feature>
<keyword evidence="1" id="KW-1133">Transmembrane helix</keyword>
<dbReference type="Proteomes" id="UP001500880">
    <property type="component" value="Unassembled WGS sequence"/>
</dbReference>
<feature type="transmembrane region" description="Helical" evidence="1">
    <location>
        <begin position="406"/>
        <end position="426"/>
    </location>
</feature>
<feature type="transmembrane region" description="Helical" evidence="1">
    <location>
        <begin position="366"/>
        <end position="394"/>
    </location>
</feature>